<gene>
    <name evidence="2" type="primary">cnot1</name>
    <name evidence="2" type="ORF">SNAT2548_LOCUS13394</name>
</gene>
<dbReference type="Proteomes" id="UP000604046">
    <property type="component" value="Unassembled WGS sequence"/>
</dbReference>
<dbReference type="PANTHER" id="PTHR13162">
    <property type="entry name" value="CCR4-NOT TRANSCRIPTION COMPLEX"/>
    <property type="match status" value="1"/>
</dbReference>
<sequence length="210" mass="24518">MTWKILQAFSDCYLAWDPVLNPMRVPNFAFAWLELISHKIFMPRILNIPARRGWLLFHRLFMGLLNFIGPYLSRIKMSETCKSLYKFALRTLLVLLHDYPEFLADYHHAFCDVIPWQCVQIRNLILAAFPQNMKLPDPFTQNLKVDQLPEIKMAPVIHSTYMSKMMISGLKADVDQYIRTKDKSHLKTIMSKLLLEDQKLAIDMGTKLGS</sequence>
<dbReference type="InterPro" id="IPR007196">
    <property type="entry name" value="CCR4-Not_Not1_C"/>
</dbReference>
<dbReference type="Gene3D" id="1.25.40.800">
    <property type="match status" value="1"/>
</dbReference>
<dbReference type="Pfam" id="PF04054">
    <property type="entry name" value="Not1"/>
    <property type="match status" value="1"/>
</dbReference>
<evidence type="ECO:0000313" key="2">
    <source>
        <dbReference type="EMBL" id="CAE7258073.1"/>
    </source>
</evidence>
<dbReference type="GO" id="GO:0017148">
    <property type="term" value="P:negative regulation of translation"/>
    <property type="evidence" value="ECO:0007669"/>
    <property type="project" value="InterPro"/>
</dbReference>
<dbReference type="AlphaFoldDB" id="A0A812MGR7"/>
<dbReference type="EMBL" id="CAJNDS010001402">
    <property type="protein sequence ID" value="CAE7258073.1"/>
    <property type="molecule type" value="Genomic_DNA"/>
</dbReference>
<feature type="domain" description="CCR4-Not complex component Not1 C-terminal" evidence="1">
    <location>
        <begin position="6"/>
        <end position="199"/>
    </location>
</feature>
<proteinExistence type="predicted"/>
<dbReference type="OrthoDB" id="1933107at2759"/>
<dbReference type="GO" id="GO:0000288">
    <property type="term" value="P:nuclear-transcribed mRNA catabolic process, deadenylation-dependent decay"/>
    <property type="evidence" value="ECO:0007669"/>
    <property type="project" value="TreeGrafter"/>
</dbReference>
<comment type="caution">
    <text evidence="2">The sequence shown here is derived from an EMBL/GenBank/DDBJ whole genome shotgun (WGS) entry which is preliminary data.</text>
</comment>
<accession>A0A812MGR7</accession>
<keyword evidence="3" id="KW-1185">Reference proteome</keyword>
<protein>
    <submittedName>
        <fullName evidence="2">Cnot1 protein</fullName>
    </submittedName>
</protein>
<dbReference type="Gene3D" id="1.25.40.790">
    <property type="match status" value="1"/>
</dbReference>
<dbReference type="GO" id="GO:0000932">
    <property type="term" value="C:P-body"/>
    <property type="evidence" value="ECO:0007669"/>
    <property type="project" value="TreeGrafter"/>
</dbReference>
<evidence type="ECO:0000259" key="1">
    <source>
        <dbReference type="Pfam" id="PF04054"/>
    </source>
</evidence>
<organism evidence="2 3">
    <name type="scientific">Symbiodinium natans</name>
    <dbReference type="NCBI Taxonomy" id="878477"/>
    <lineage>
        <taxon>Eukaryota</taxon>
        <taxon>Sar</taxon>
        <taxon>Alveolata</taxon>
        <taxon>Dinophyceae</taxon>
        <taxon>Suessiales</taxon>
        <taxon>Symbiodiniaceae</taxon>
        <taxon>Symbiodinium</taxon>
    </lineage>
</organism>
<dbReference type="PANTHER" id="PTHR13162:SF8">
    <property type="entry name" value="CCR4-NOT TRANSCRIPTION COMPLEX SUBUNIT 1"/>
    <property type="match status" value="1"/>
</dbReference>
<evidence type="ECO:0000313" key="3">
    <source>
        <dbReference type="Proteomes" id="UP000604046"/>
    </source>
</evidence>
<dbReference type="GO" id="GO:0060090">
    <property type="term" value="F:molecular adaptor activity"/>
    <property type="evidence" value="ECO:0007669"/>
    <property type="project" value="TreeGrafter"/>
</dbReference>
<dbReference type="InterPro" id="IPR040398">
    <property type="entry name" value="Not1"/>
</dbReference>
<reference evidence="2" key="1">
    <citation type="submission" date="2021-02" db="EMBL/GenBank/DDBJ databases">
        <authorList>
            <person name="Dougan E. K."/>
            <person name="Rhodes N."/>
            <person name="Thang M."/>
            <person name="Chan C."/>
        </authorList>
    </citation>
    <scope>NUCLEOTIDE SEQUENCE</scope>
</reference>
<dbReference type="GO" id="GO:0030015">
    <property type="term" value="C:CCR4-NOT core complex"/>
    <property type="evidence" value="ECO:0007669"/>
    <property type="project" value="InterPro"/>
</dbReference>
<name>A0A812MGR7_9DINO</name>